<evidence type="ECO:0000313" key="1">
    <source>
        <dbReference type="EMBL" id="CAG8579655.1"/>
    </source>
</evidence>
<sequence>LEKLMPVFDGENMEIEIWPELLPGEKPHILITYDEFMFLSYDGMPMCWMPKDLQLLEMEFYKI</sequence>
<keyword evidence="2" id="KW-1185">Reference proteome</keyword>
<comment type="caution">
    <text evidence="1">The sequence shown here is derived from an EMBL/GenBank/DDBJ whole genome shotgun (WGS) entry which is preliminary data.</text>
</comment>
<dbReference type="Proteomes" id="UP000789508">
    <property type="component" value="Unassembled WGS sequence"/>
</dbReference>
<dbReference type="OrthoDB" id="10044727at2759"/>
<name>A0A9N9BTY9_9GLOM</name>
<accession>A0A9N9BTY9</accession>
<proteinExistence type="predicted"/>
<organism evidence="1 2">
    <name type="scientific">Ambispora leptoticha</name>
    <dbReference type="NCBI Taxonomy" id="144679"/>
    <lineage>
        <taxon>Eukaryota</taxon>
        <taxon>Fungi</taxon>
        <taxon>Fungi incertae sedis</taxon>
        <taxon>Mucoromycota</taxon>
        <taxon>Glomeromycotina</taxon>
        <taxon>Glomeromycetes</taxon>
        <taxon>Archaeosporales</taxon>
        <taxon>Ambisporaceae</taxon>
        <taxon>Ambispora</taxon>
    </lineage>
</organism>
<dbReference type="EMBL" id="CAJVPS010002950">
    <property type="protein sequence ID" value="CAG8579655.1"/>
    <property type="molecule type" value="Genomic_DNA"/>
</dbReference>
<dbReference type="AlphaFoldDB" id="A0A9N9BTY9"/>
<feature type="non-terminal residue" evidence="1">
    <location>
        <position position="63"/>
    </location>
</feature>
<gene>
    <name evidence="1" type="ORF">ALEPTO_LOCUS7199</name>
</gene>
<protein>
    <submittedName>
        <fullName evidence="1">7865_t:CDS:1</fullName>
    </submittedName>
</protein>
<evidence type="ECO:0000313" key="2">
    <source>
        <dbReference type="Proteomes" id="UP000789508"/>
    </source>
</evidence>
<reference evidence="1" key="1">
    <citation type="submission" date="2021-06" db="EMBL/GenBank/DDBJ databases">
        <authorList>
            <person name="Kallberg Y."/>
            <person name="Tangrot J."/>
            <person name="Rosling A."/>
        </authorList>
    </citation>
    <scope>NUCLEOTIDE SEQUENCE</scope>
    <source>
        <strain evidence="1">FL130A</strain>
    </source>
</reference>